<keyword evidence="1" id="KW-0812">Transmembrane</keyword>
<name>A0A2P2PBG9_RHIMU</name>
<organism evidence="2">
    <name type="scientific">Rhizophora mucronata</name>
    <name type="common">Asiatic mangrove</name>
    <dbReference type="NCBI Taxonomy" id="61149"/>
    <lineage>
        <taxon>Eukaryota</taxon>
        <taxon>Viridiplantae</taxon>
        <taxon>Streptophyta</taxon>
        <taxon>Embryophyta</taxon>
        <taxon>Tracheophyta</taxon>
        <taxon>Spermatophyta</taxon>
        <taxon>Magnoliopsida</taxon>
        <taxon>eudicotyledons</taxon>
        <taxon>Gunneridae</taxon>
        <taxon>Pentapetalae</taxon>
        <taxon>rosids</taxon>
        <taxon>fabids</taxon>
        <taxon>Malpighiales</taxon>
        <taxon>Rhizophoraceae</taxon>
        <taxon>Rhizophora</taxon>
    </lineage>
</organism>
<evidence type="ECO:0000256" key="1">
    <source>
        <dbReference type="SAM" id="Phobius"/>
    </source>
</evidence>
<proteinExistence type="predicted"/>
<protein>
    <submittedName>
        <fullName evidence="2">Uncharacterized protein</fullName>
    </submittedName>
</protein>
<reference evidence="2" key="1">
    <citation type="submission" date="2018-02" db="EMBL/GenBank/DDBJ databases">
        <title>Rhizophora mucronata_Transcriptome.</title>
        <authorList>
            <person name="Meera S.P."/>
            <person name="Sreeshan A."/>
            <person name="Augustine A."/>
        </authorList>
    </citation>
    <scope>NUCLEOTIDE SEQUENCE</scope>
    <source>
        <tissue evidence="2">Leaf</tissue>
    </source>
</reference>
<evidence type="ECO:0000313" key="2">
    <source>
        <dbReference type="EMBL" id="MBX52075.1"/>
    </source>
</evidence>
<dbReference type="EMBL" id="GGEC01071591">
    <property type="protein sequence ID" value="MBX52075.1"/>
    <property type="molecule type" value="Transcribed_RNA"/>
</dbReference>
<sequence>MQYSFWNFVGLVQQSHMLVFGSTQLSQCHGHTVPCPFPHSLFTRSFDHCETLLNNGVLIPYVAMMCINLFSVFAVLSIWIVLYS</sequence>
<accession>A0A2P2PBG9</accession>
<dbReference type="AlphaFoldDB" id="A0A2P2PBG9"/>
<keyword evidence="1" id="KW-1133">Transmembrane helix</keyword>
<feature type="transmembrane region" description="Helical" evidence="1">
    <location>
        <begin position="58"/>
        <end position="82"/>
    </location>
</feature>
<keyword evidence="1" id="KW-0472">Membrane</keyword>